<reference evidence="1" key="2">
    <citation type="submission" date="2022-12" db="EMBL/GenBank/DDBJ databases">
        <authorList>
            <person name="Kardos G."/>
            <person name="Sarkozi R."/>
            <person name="Laczko L."/>
            <person name="Marton S."/>
            <person name="Makrai L."/>
            <person name="Banyai K."/>
            <person name="Fodor L."/>
        </authorList>
    </citation>
    <scope>NUCLEOTIDE SEQUENCE</scope>
    <source>
        <strain evidence="1">84/14</strain>
    </source>
</reference>
<dbReference type="EMBL" id="JAPQFC010001197">
    <property type="protein sequence ID" value="MCY6525042.1"/>
    <property type="molecule type" value="Genomic_DNA"/>
</dbReference>
<protein>
    <submittedName>
        <fullName evidence="1">Uncharacterized protein</fullName>
    </submittedName>
</protein>
<proteinExistence type="predicted"/>
<sequence>GCYVDMEYQLREGDPATLEEMQENSIKVEANILAKKSKLKSERRVTIKEEPSTSTSGHKIDNLLRVVERMIQIVNINDQAQMRENQTAPQNRNQNL</sequence>
<feature type="non-terminal residue" evidence="1">
    <location>
        <position position="1"/>
    </location>
</feature>
<gene>
    <name evidence="1" type="ORF">OYG11_12645</name>
</gene>
<organism evidence="1 2">
    <name type="scientific">Actinobacillus pleuropneumoniae</name>
    <name type="common">Haemophilus pleuropneumoniae</name>
    <dbReference type="NCBI Taxonomy" id="715"/>
    <lineage>
        <taxon>Bacteria</taxon>
        <taxon>Pseudomonadati</taxon>
        <taxon>Pseudomonadota</taxon>
        <taxon>Gammaproteobacteria</taxon>
        <taxon>Pasteurellales</taxon>
        <taxon>Pasteurellaceae</taxon>
        <taxon>Actinobacillus</taxon>
    </lineage>
</organism>
<dbReference type="RefSeq" id="WP_267992368.1">
    <property type="nucleotide sequence ID" value="NZ_JAPQFC010001197.1"/>
</dbReference>
<feature type="non-terminal residue" evidence="1">
    <location>
        <position position="96"/>
    </location>
</feature>
<reference evidence="1" key="1">
    <citation type="journal article" date="2021" name="Vet Sci">
        <title>O-Serogroups and Pathovirotypes of Escherichia coli Isolated from Post-Weaning Piglets Showing Diarrhoea and/or Oedema in South Korea.</title>
        <authorList>
            <person name="Byun J.W."/>
            <person name="Moon B.Y."/>
            <person name="Do K.H."/>
            <person name="Lee K."/>
            <person name="Lee H.Y."/>
            <person name="Kim W.I."/>
            <person name="So B."/>
            <person name="Lee W.K."/>
        </authorList>
    </citation>
    <scope>NUCLEOTIDE SEQUENCE</scope>
    <source>
        <strain evidence="1">84/14</strain>
    </source>
</reference>
<evidence type="ECO:0000313" key="2">
    <source>
        <dbReference type="Proteomes" id="UP001077788"/>
    </source>
</evidence>
<evidence type="ECO:0000313" key="1">
    <source>
        <dbReference type="EMBL" id="MCY6525042.1"/>
    </source>
</evidence>
<name>A0A9Q4DKZ9_ACTPL</name>
<comment type="caution">
    <text evidence="1">The sequence shown here is derived from an EMBL/GenBank/DDBJ whole genome shotgun (WGS) entry which is preliminary data.</text>
</comment>
<dbReference type="AlphaFoldDB" id="A0A9Q4DKZ9"/>
<dbReference type="Proteomes" id="UP001077788">
    <property type="component" value="Unassembled WGS sequence"/>
</dbReference>
<accession>A0A9Q4DKZ9</accession>